<dbReference type="GO" id="GO:0005737">
    <property type="term" value="C:cytoplasm"/>
    <property type="evidence" value="ECO:0007669"/>
    <property type="project" value="UniProtKB-SubCell"/>
</dbReference>
<dbReference type="NCBIfam" id="NF003765">
    <property type="entry name" value="PRK05359.1"/>
    <property type="match status" value="1"/>
</dbReference>
<comment type="subcellular location">
    <subcellularLocation>
        <location evidence="6">Cytoplasm</location>
    </subcellularLocation>
</comment>
<reference evidence="8" key="1">
    <citation type="submission" date="2019-12" db="EMBL/GenBank/DDBJ databases">
        <title>Comparative genomics gives insights into the taxonomy of the Azoarcus-Aromatoleum group and reveals separate origins of nif in the plant-associated Azoarcus and non-plant-associated Aromatoleum sub-groups.</title>
        <authorList>
            <person name="Lafos M."/>
            <person name="Maluk M."/>
            <person name="Batista M."/>
            <person name="Junghare M."/>
            <person name="Carmona M."/>
            <person name="Faoro H."/>
            <person name="Cruz L.M."/>
            <person name="Battistoni F."/>
            <person name="De Souza E."/>
            <person name="Pedrosa F."/>
            <person name="Chen W.-M."/>
            <person name="Poole P.S."/>
            <person name="Dixon R.A."/>
            <person name="James E.K."/>
        </authorList>
    </citation>
    <scope>NUCLEOTIDE SEQUENCE</scope>
    <source>
        <strain evidence="8">NSC3</strain>
    </source>
</reference>
<dbReference type="InterPro" id="IPR022894">
    <property type="entry name" value="Oligoribonuclease"/>
</dbReference>
<dbReference type="GO" id="GO:0000175">
    <property type="term" value="F:3'-5'-RNA exonuclease activity"/>
    <property type="evidence" value="ECO:0007669"/>
    <property type="project" value="InterPro"/>
</dbReference>
<dbReference type="InterPro" id="IPR012337">
    <property type="entry name" value="RNaseH-like_sf"/>
</dbReference>
<dbReference type="FunFam" id="3.30.420.10:FF:000003">
    <property type="entry name" value="Oligoribonuclease"/>
    <property type="match status" value="1"/>
</dbReference>
<dbReference type="Gene3D" id="3.30.420.10">
    <property type="entry name" value="Ribonuclease H-like superfamily/Ribonuclease H"/>
    <property type="match status" value="1"/>
</dbReference>
<dbReference type="Pfam" id="PF00929">
    <property type="entry name" value="RNase_T"/>
    <property type="match status" value="1"/>
</dbReference>
<dbReference type="SMART" id="SM00479">
    <property type="entry name" value="EXOIII"/>
    <property type="match status" value="1"/>
</dbReference>
<keyword evidence="4 6" id="KW-0269">Exonuclease</keyword>
<dbReference type="PANTHER" id="PTHR11046:SF0">
    <property type="entry name" value="OLIGORIBONUCLEASE, MITOCHONDRIAL"/>
    <property type="match status" value="1"/>
</dbReference>
<name>A0A972F7T0_9RHOO</name>
<evidence type="ECO:0000256" key="6">
    <source>
        <dbReference type="HAMAP-Rule" id="MF_00045"/>
    </source>
</evidence>
<dbReference type="CDD" id="cd06135">
    <property type="entry name" value="Orn"/>
    <property type="match status" value="1"/>
</dbReference>
<dbReference type="GO" id="GO:0006259">
    <property type="term" value="P:DNA metabolic process"/>
    <property type="evidence" value="ECO:0007669"/>
    <property type="project" value="UniProtKB-ARBA"/>
</dbReference>
<sequence length="183" mass="21344">MAQDQNHLLWLDMEMTGLEPDSDRIIEVAIVVTDAQLQTVAEGPVLTVHQPDSVLDAMDEWNRNTHGKSGLIDRVRASTLSEEDVEAQLLAFVQEWVPRRTSPMCGNSVCQDRRFMARYMPKLEDWFHYRNLDVSTLKELARRWCPPVYASFEKKGRHEALSDIYESIDELRHYRDHFLRLDA</sequence>
<dbReference type="GO" id="GO:0003676">
    <property type="term" value="F:nucleic acid binding"/>
    <property type="evidence" value="ECO:0007669"/>
    <property type="project" value="InterPro"/>
</dbReference>
<evidence type="ECO:0000256" key="2">
    <source>
        <dbReference type="ARBA" id="ARBA00022722"/>
    </source>
</evidence>
<evidence type="ECO:0000313" key="9">
    <source>
        <dbReference type="Proteomes" id="UP000599523"/>
    </source>
</evidence>
<dbReference type="AlphaFoldDB" id="A0A972F7T0"/>
<dbReference type="PANTHER" id="PTHR11046">
    <property type="entry name" value="OLIGORIBONUCLEASE, MITOCHONDRIAL"/>
    <property type="match status" value="1"/>
</dbReference>
<organism evidence="8 9">
    <name type="scientific">Azoarcus taiwanensis</name>
    <dbReference type="NCBI Taxonomy" id="666964"/>
    <lineage>
        <taxon>Bacteria</taxon>
        <taxon>Pseudomonadati</taxon>
        <taxon>Pseudomonadota</taxon>
        <taxon>Betaproteobacteria</taxon>
        <taxon>Rhodocyclales</taxon>
        <taxon>Zoogloeaceae</taxon>
        <taxon>Azoarcus</taxon>
    </lineage>
</organism>
<dbReference type="InterPro" id="IPR013520">
    <property type="entry name" value="Ribonucl_H"/>
</dbReference>
<dbReference type="EC" id="3.1.-.-" evidence="6"/>
<evidence type="ECO:0000256" key="1">
    <source>
        <dbReference type="ARBA" id="ARBA00009921"/>
    </source>
</evidence>
<evidence type="ECO:0000259" key="7">
    <source>
        <dbReference type="SMART" id="SM00479"/>
    </source>
</evidence>
<comment type="caution">
    <text evidence="8">The sequence shown here is derived from an EMBL/GenBank/DDBJ whole genome shotgun (WGS) entry which is preliminary data.</text>
</comment>
<keyword evidence="3 6" id="KW-0378">Hydrolase</keyword>
<dbReference type="HAMAP" id="MF_00045">
    <property type="entry name" value="Oligoribonuclease"/>
    <property type="match status" value="1"/>
</dbReference>
<comment type="function">
    <text evidence="6">3'-to-5' exoribonuclease specific for small oligoribonucleotides.</text>
</comment>
<dbReference type="InterPro" id="IPR036397">
    <property type="entry name" value="RNaseH_sf"/>
</dbReference>
<accession>A0A972F7T0</accession>
<feature type="active site" evidence="6">
    <location>
        <position position="129"/>
    </location>
</feature>
<keyword evidence="2 6" id="KW-0540">Nuclease</keyword>
<keyword evidence="9" id="KW-1185">Reference proteome</keyword>
<dbReference type="SUPFAM" id="SSF53098">
    <property type="entry name" value="Ribonuclease H-like"/>
    <property type="match status" value="1"/>
</dbReference>
<protein>
    <recommendedName>
        <fullName evidence="5 6">Oligoribonuclease</fullName>
        <ecNumber evidence="6">3.1.-.-</ecNumber>
    </recommendedName>
</protein>
<keyword evidence="6" id="KW-0963">Cytoplasm</keyword>
<dbReference type="Proteomes" id="UP000599523">
    <property type="component" value="Unassembled WGS sequence"/>
</dbReference>
<evidence type="ECO:0000256" key="4">
    <source>
        <dbReference type="ARBA" id="ARBA00022839"/>
    </source>
</evidence>
<evidence type="ECO:0000256" key="3">
    <source>
        <dbReference type="ARBA" id="ARBA00022801"/>
    </source>
</evidence>
<dbReference type="EMBL" id="WTVM01000051">
    <property type="protein sequence ID" value="NMG03312.1"/>
    <property type="molecule type" value="Genomic_DNA"/>
</dbReference>
<evidence type="ECO:0000256" key="5">
    <source>
        <dbReference type="ARBA" id="ARBA00070964"/>
    </source>
</evidence>
<evidence type="ECO:0000313" key="8">
    <source>
        <dbReference type="EMBL" id="NMG03312.1"/>
    </source>
</evidence>
<feature type="domain" description="Exonuclease" evidence="7">
    <location>
        <begin position="7"/>
        <end position="180"/>
    </location>
</feature>
<comment type="similarity">
    <text evidence="1 6">Belongs to the oligoribonuclease family.</text>
</comment>
<gene>
    <name evidence="6" type="primary">orn</name>
    <name evidence="8" type="ORF">GPA21_10030</name>
</gene>
<dbReference type="RefSeq" id="WP_168988065.1">
    <property type="nucleotide sequence ID" value="NZ_CAWPHM010000277.1"/>
</dbReference>
<proteinExistence type="inferred from homology"/>